<evidence type="ECO:0008006" key="4">
    <source>
        <dbReference type="Google" id="ProtNLM"/>
    </source>
</evidence>
<keyword evidence="1" id="KW-0812">Transmembrane</keyword>
<dbReference type="Pfam" id="PF07332">
    <property type="entry name" value="Phage_holin_3_6"/>
    <property type="match status" value="1"/>
</dbReference>
<protein>
    <recommendedName>
        <fullName evidence="4">Holin-X, holin superfamily III</fullName>
    </recommendedName>
</protein>
<evidence type="ECO:0000256" key="1">
    <source>
        <dbReference type="SAM" id="Phobius"/>
    </source>
</evidence>
<keyword evidence="1" id="KW-1133">Transmembrane helix</keyword>
<dbReference type="OrthoDB" id="9962063at2"/>
<evidence type="ECO:0000313" key="3">
    <source>
        <dbReference type="Proteomes" id="UP000001822"/>
    </source>
</evidence>
<dbReference type="InterPro" id="IPR009937">
    <property type="entry name" value="Phage_holin_3_6"/>
</dbReference>
<proteinExistence type="predicted"/>
<accession>A0A6N4SWS2</accession>
<gene>
    <name evidence="2" type="ordered locus">CHU_3824</name>
</gene>
<sequence length="124" mass="14284">MIKLLLQLFKTGTVVDTVQTLFQSKIENYKIDFYKKLSDVLASVISIIIISFVFLMMLLFLGFGLSFYLNIVLESSYQGFLIVGMLFLLAAWIMSVTIRTGYLKRKLFGLVMRILQNKSNHNEL</sequence>
<evidence type="ECO:0000313" key="2">
    <source>
        <dbReference type="EMBL" id="ABG61056.1"/>
    </source>
</evidence>
<dbReference type="RefSeq" id="WP_011587161.1">
    <property type="nucleotide sequence ID" value="NC_008255.1"/>
</dbReference>
<keyword evidence="1" id="KW-0472">Membrane</keyword>
<dbReference type="AlphaFoldDB" id="A0A6N4SWS2"/>
<dbReference type="KEGG" id="chu:CHU_3824"/>
<dbReference type="Proteomes" id="UP000001822">
    <property type="component" value="Chromosome"/>
</dbReference>
<keyword evidence="3" id="KW-1185">Reference proteome</keyword>
<dbReference type="EMBL" id="CP000383">
    <property type="protein sequence ID" value="ABG61056.1"/>
    <property type="molecule type" value="Genomic_DNA"/>
</dbReference>
<feature type="transmembrane region" description="Helical" evidence="1">
    <location>
        <begin position="40"/>
        <end position="65"/>
    </location>
</feature>
<name>A0A6N4SWS2_CYTH3</name>
<reference evidence="2 3" key="1">
    <citation type="journal article" date="2007" name="Appl. Environ. Microbiol.">
        <title>Genome sequence of the cellulolytic gliding bacterium Cytophaga hutchinsonii.</title>
        <authorList>
            <person name="Xie G."/>
            <person name="Bruce D.C."/>
            <person name="Challacombe J.F."/>
            <person name="Chertkov O."/>
            <person name="Detter J.C."/>
            <person name="Gilna P."/>
            <person name="Han C.S."/>
            <person name="Lucas S."/>
            <person name="Misra M."/>
            <person name="Myers G.L."/>
            <person name="Richardson P."/>
            <person name="Tapia R."/>
            <person name="Thayer N."/>
            <person name="Thompson L.S."/>
            <person name="Brettin T.S."/>
            <person name="Henrissat B."/>
            <person name="Wilson D.B."/>
            <person name="McBride M.J."/>
        </authorList>
    </citation>
    <scope>NUCLEOTIDE SEQUENCE [LARGE SCALE GENOMIC DNA]</scope>
    <source>
        <strain evidence="3">ATCC 33406 / DSM 1761 / CIP 103989 / NBRC 15051 / NCIMB 9469 / D465</strain>
    </source>
</reference>
<organism evidence="2 3">
    <name type="scientific">Cytophaga hutchinsonii (strain ATCC 33406 / DSM 1761 / CIP 103989 / NBRC 15051 / NCIMB 9469 / D465)</name>
    <dbReference type="NCBI Taxonomy" id="269798"/>
    <lineage>
        <taxon>Bacteria</taxon>
        <taxon>Pseudomonadati</taxon>
        <taxon>Bacteroidota</taxon>
        <taxon>Cytophagia</taxon>
        <taxon>Cytophagales</taxon>
        <taxon>Cytophagaceae</taxon>
        <taxon>Cytophaga</taxon>
    </lineage>
</organism>
<feature type="transmembrane region" description="Helical" evidence="1">
    <location>
        <begin position="77"/>
        <end position="98"/>
    </location>
</feature>